<keyword evidence="1" id="KW-0732">Signal</keyword>
<dbReference type="RefSeq" id="WP_049857232.1">
    <property type="nucleotide sequence ID" value="NZ_JNGI01000064.1"/>
</dbReference>
<accession>A0A0L0GVU7</accession>
<keyword evidence="3" id="KW-1185">Reference proteome</keyword>
<dbReference type="OrthoDB" id="5771277at2"/>
<reference evidence="2 3" key="1">
    <citation type="journal article" date="2015" name="Appl. Environ. Microbiol.">
        <title>The Enterobacterium Trabulsiella odontotermitis Presents Novel Adaptations Related to Its Association with Fungus-Growing Termites.</title>
        <authorList>
            <person name="Sapountzis P."/>
            <person name="Gruntjes T."/>
            <person name="Otani S."/>
            <person name="Estevez J."/>
            <person name="da Costa R.R."/>
            <person name="Plunkett G.3rd."/>
            <person name="Perna N.T."/>
            <person name="Poulsen M."/>
        </authorList>
    </citation>
    <scope>NUCLEOTIDE SEQUENCE [LARGE SCALE GENOMIC DNA]</scope>
    <source>
        <strain evidence="2 3">12</strain>
    </source>
</reference>
<proteinExistence type="predicted"/>
<evidence type="ECO:0000313" key="2">
    <source>
        <dbReference type="EMBL" id="KNC93067.1"/>
    </source>
</evidence>
<comment type="caution">
    <text evidence="2">The sequence shown here is derived from an EMBL/GenBank/DDBJ whole genome shotgun (WGS) entry which is preliminary data.</text>
</comment>
<gene>
    <name evidence="2" type="ORF">GM31_21165</name>
</gene>
<dbReference type="PATRIC" id="fig|379893.4.peg.4294"/>
<evidence type="ECO:0000313" key="3">
    <source>
        <dbReference type="Proteomes" id="UP000037393"/>
    </source>
</evidence>
<protein>
    <recommendedName>
        <fullName evidence="4">Copper-binding protein</fullName>
    </recommendedName>
</protein>
<evidence type="ECO:0008006" key="4">
    <source>
        <dbReference type="Google" id="ProtNLM"/>
    </source>
</evidence>
<dbReference type="EMBL" id="JNGI01000064">
    <property type="protein sequence ID" value="KNC93067.1"/>
    <property type="molecule type" value="Genomic_DNA"/>
</dbReference>
<sequence length="113" mass="12081">MSRIFSALTGVLFAFTVFAAHSTAMSHDHMNMTGDAASAQPTYHTEGVVKQITPTSLTLSHHAIAELNWPPMTMQFALASDVTLPALKVGDKVAFSFIQGDAGYQIVSLNALN</sequence>
<dbReference type="Pfam" id="PF11604">
    <property type="entry name" value="CusF_Ec"/>
    <property type="match status" value="1"/>
</dbReference>
<feature type="chain" id="PRO_5005539441" description="Copper-binding protein" evidence="1">
    <location>
        <begin position="20"/>
        <end position="113"/>
    </location>
</feature>
<organism evidence="2 3">
    <name type="scientific">Trabulsiella odontotermitis</name>
    <dbReference type="NCBI Taxonomy" id="379893"/>
    <lineage>
        <taxon>Bacteria</taxon>
        <taxon>Pseudomonadati</taxon>
        <taxon>Pseudomonadota</taxon>
        <taxon>Gammaproteobacteria</taxon>
        <taxon>Enterobacterales</taxon>
        <taxon>Enterobacteriaceae</taxon>
        <taxon>Trabulsiella</taxon>
    </lineage>
</organism>
<dbReference type="Gene3D" id="2.40.50.320">
    <property type="entry name" value="Copper binding periplasmic protein CusF"/>
    <property type="match status" value="1"/>
</dbReference>
<dbReference type="InterPro" id="IPR021647">
    <property type="entry name" value="CusF_Ec"/>
</dbReference>
<dbReference type="AlphaFoldDB" id="A0A0L0GVU7"/>
<dbReference type="Proteomes" id="UP000037393">
    <property type="component" value="Unassembled WGS sequence"/>
</dbReference>
<dbReference type="InterPro" id="IPR042230">
    <property type="entry name" value="CusF_sf"/>
</dbReference>
<name>A0A0L0GVU7_9ENTR</name>
<evidence type="ECO:0000256" key="1">
    <source>
        <dbReference type="SAM" id="SignalP"/>
    </source>
</evidence>
<feature type="signal peptide" evidence="1">
    <location>
        <begin position="1"/>
        <end position="19"/>
    </location>
</feature>